<gene>
    <name evidence="2" type="primary">rfbC</name>
    <name evidence="2" type="ORF">RM423_08225</name>
</gene>
<name>A0ABU2J9G1_9ACTN</name>
<dbReference type="SUPFAM" id="SSF51182">
    <property type="entry name" value="RmlC-like cupins"/>
    <property type="match status" value="1"/>
</dbReference>
<dbReference type="Gene3D" id="2.60.120.10">
    <property type="entry name" value="Jelly Rolls"/>
    <property type="match status" value="1"/>
</dbReference>
<dbReference type="RefSeq" id="WP_311422537.1">
    <property type="nucleotide sequence ID" value="NZ_JAVREH010000007.1"/>
</dbReference>
<dbReference type="Proteomes" id="UP001183176">
    <property type="component" value="Unassembled WGS sequence"/>
</dbReference>
<protein>
    <submittedName>
        <fullName evidence="2">dTDP-4-dehydrorhamnose 3,5-epimerase</fullName>
        <ecNumber evidence="2">5.1.3.13</ecNumber>
    </submittedName>
</protein>
<evidence type="ECO:0000313" key="2">
    <source>
        <dbReference type="EMBL" id="MDT0261381.1"/>
    </source>
</evidence>
<evidence type="ECO:0000313" key="3">
    <source>
        <dbReference type="Proteomes" id="UP001183176"/>
    </source>
</evidence>
<evidence type="ECO:0000256" key="1">
    <source>
        <dbReference type="ARBA" id="ARBA00010154"/>
    </source>
</evidence>
<keyword evidence="2" id="KW-0413">Isomerase</keyword>
<comment type="similarity">
    <text evidence="1">Belongs to the dTDP-4-dehydrorhamnose 3,5-epimerase family.</text>
</comment>
<comment type="caution">
    <text evidence="2">The sequence shown here is derived from an EMBL/GenBank/DDBJ whole genome shotgun (WGS) entry which is preliminary data.</text>
</comment>
<organism evidence="2 3">
    <name type="scientific">Jatrophihabitans lederbergiae</name>
    <dbReference type="NCBI Taxonomy" id="3075547"/>
    <lineage>
        <taxon>Bacteria</taxon>
        <taxon>Bacillati</taxon>
        <taxon>Actinomycetota</taxon>
        <taxon>Actinomycetes</taxon>
        <taxon>Jatrophihabitantales</taxon>
        <taxon>Jatrophihabitantaceae</taxon>
        <taxon>Jatrophihabitans</taxon>
    </lineage>
</organism>
<dbReference type="PANTHER" id="PTHR21047:SF2">
    <property type="entry name" value="THYMIDINE DIPHOSPHO-4-KETO-RHAMNOSE 3,5-EPIMERASE"/>
    <property type="match status" value="1"/>
</dbReference>
<dbReference type="InterPro" id="IPR011051">
    <property type="entry name" value="RmlC_Cupin_sf"/>
</dbReference>
<dbReference type="Pfam" id="PF00908">
    <property type="entry name" value="dTDP_sugar_isom"/>
    <property type="match status" value="1"/>
</dbReference>
<dbReference type="EMBL" id="JAVREH010000007">
    <property type="protein sequence ID" value="MDT0261381.1"/>
    <property type="molecule type" value="Genomic_DNA"/>
</dbReference>
<sequence>MSVHITDMQSATTDIEGLLVLTLKQVRDERGSVREFFRASAYTDAVPGLGDWRQINVTESGHGAVRGLHGEAMTKLVACVSGEAFGAYLDARPESPSYGALVTVPLSPGVQVLVPAGVCNGFQSMSEQGTQYLYCFTEEWRPGMAGTAFSPLDEQLGLHWPIPIDPADPAQISAKDAGALRFSDQPGFSDQLASR</sequence>
<dbReference type="GO" id="GO:0008830">
    <property type="term" value="F:dTDP-4-dehydrorhamnose 3,5-epimerase activity"/>
    <property type="evidence" value="ECO:0007669"/>
    <property type="project" value="UniProtKB-EC"/>
</dbReference>
<keyword evidence="3" id="KW-1185">Reference proteome</keyword>
<dbReference type="PANTHER" id="PTHR21047">
    <property type="entry name" value="DTDP-6-DEOXY-D-GLUCOSE-3,5 EPIMERASE"/>
    <property type="match status" value="1"/>
</dbReference>
<dbReference type="EC" id="5.1.3.13" evidence="2"/>
<accession>A0ABU2J9G1</accession>
<reference evidence="3" key="1">
    <citation type="submission" date="2023-07" db="EMBL/GenBank/DDBJ databases">
        <title>30 novel species of actinomycetes from the DSMZ collection.</title>
        <authorList>
            <person name="Nouioui I."/>
        </authorList>
    </citation>
    <scope>NUCLEOTIDE SEQUENCE [LARGE SCALE GENOMIC DNA]</scope>
    <source>
        <strain evidence="3">DSM 44399</strain>
    </source>
</reference>
<dbReference type="InterPro" id="IPR014710">
    <property type="entry name" value="RmlC-like_jellyroll"/>
</dbReference>
<dbReference type="InterPro" id="IPR000888">
    <property type="entry name" value="RmlC-like"/>
</dbReference>
<proteinExistence type="inferred from homology"/>